<comment type="cofactor">
    <cofactor evidence="9 11">
        <name>Zn(2+)</name>
        <dbReference type="ChEBI" id="CHEBI:29105"/>
    </cofactor>
    <text evidence="9 11">Binds 1 zinc ion per subunit.</text>
</comment>
<feature type="active site" description="Proton acceptor" evidence="8">
    <location>
        <position position="366"/>
    </location>
</feature>
<evidence type="ECO:0000313" key="16">
    <source>
        <dbReference type="Proteomes" id="UP000000314"/>
    </source>
</evidence>
<reference evidence="15 16" key="1">
    <citation type="journal article" date="2009" name="Nat. Biotechnol.">
        <title>Genome sequence of the recombinant protein production host Pichia pastoris.</title>
        <authorList>
            <person name="De Schutter K."/>
            <person name="Lin Y.C."/>
            <person name="Tiels P."/>
            <person name="Van Hecke A."/>
            <person name="Glinka S."/>
            <person name="Weber-Lehmann J."/>
            <person name="Rouze P."/>
            <person name="Van de Peer Y."/>
            <person name="Callewaert N."/>
        </authorList>
    </citation>
    <scope>NUCLEOTIDE SEQUENCE [LARGE SCALE GENOMIC DNA]</scope>
    <source>
        <strain evidence="16">GS115 / ATCC 20864</strain>
    </source>
</reference>
<feature type="binding site" evidence="9">
    <location>
        <position position="388"/>
    </location>
    <ligand>
        <name>Zn(2+)</name>
        <dbReference type="ChEBI" id="CHEBI:29105"/>
        <note>catalytic</note>
    </ligand>
</feature>
<dbReference type="GO" id="GO:0008270">
    <property type="term" value="F:zinc ion binding"/>
    <property type="evidence" value="ECO:0007669"/>
    <property type="project" value="UniProtKB-UniRule"/>
</dbReference>
<protein>
    <recommendedName>
        <fullName evidence="11">Aminopeptidase</fullName>
        <ecNumber evidence="11">3.4.11.-</ecNumber>
    </recommendedName>
</protein>
<evidence type="ECO:0000256" key="11">
    <source>
        <dbReference type="RuleBase" id="RU364040"/>
    </source>
</evidence>
<name>C4R201_KOMPG</name>
<evidence type="ECO:0000313" key="15">
    <source>
        <dbReference type="EMBL" id="CAY69525.1"/>
    </source>
</evidence>
<dbReference type="GO" id="GO:0005771">
    <property type="term" value="C:multivesicular body"/>
    <property type="evidence" value="ECO:0007669"/>
    <property type="project" value="EnsemblFungi"/>
</dbReference>
<sequence length="921" mass="104367">MRFLVSSFRPFRHTISSHISMGQALSAIRVFHKNSHSRTQGLRRHSHYCCHRKIDMSTSTKLPERQLLPANVRPTKYDLTLEPLFSTFKFNGEETIHLDVQEDSSSITLHALDIDLQDSLLITSNKSKTPPLHVTSNDDDQSLTFQFKEGTLVKGDKVQLQLKFVGELNDKMAGFYRSSYEENGETKYLATTQMEPTDCRRAFPSFDEPSLKAVFNIALIADQKLTCLSNMDVKEEQSLGDRRKKVIFNPTPLISTYLIAFIVGDLKYIEADYNYRIPVRVYATPGLEKQGRFSVELAAKTLEFFEQQFDIDYPLPKMDMVAIHDFSAGAMENFGLVTYRVVDLLYDEKNSNLATKQRVAEVVQHELAHQWFGNLVTMEWWEGLWLNEGFATWMSWYSCDKFFPDWKVWEQYVTDSLQQALALDALRASHPIEVPVKRADEINQIFDAISYSKGSSLLKMISKWLGEDVFIKGVSSYLKKHRYGNTKTTDLWESLSEVSGKDVVKVMSIWTGKIGFPIISVTENANRITFTQNRYLTTGDVTPEEDTTIYPVFLGLKTESSTDESLVLDSRSMSVDIQNSDFFKVNAEQAGIYRTNYAPERWIKLGKQPHLLSVEDRAGLVADAGALASSGHSSTRNFLNLVNSWKDESSFVVWDEITSRVAALKAAWLFESQSDIDALNAFVRDLISTKIKSIGWSFNDNEPFLEQRLKSLLYATAAGAKVPGVVKSALINFQKYVAGDKTAIHPNIKAVTFQTVAAQGSEKEWDQLLDIYKNPVSIDEKIIALRSLGRFEDPILIAKTLALLFDGSVRSQDIYVPMQGLRATKIGVESLFKWLTLNWDKIYKLLPPGLSMLGSVVTISTSGFTSLDDQKRVKDFFASKDTKGFDQGLAQALDTIQSKASWVQRDSRNVSDWLREQGYKK</sequence>
<dbReference type="GO" id="GO:0061957">
    <property type="term" value="C:NVT complex"/>
    <property type="evidence" value="ECO:0007669"/>
    <property type="project" value="EnsemblFungi"/>
</dbReference>
<dbReference type="InterPro" id="IPR042097">
    <property type="entry name" value="Aminopeptidase_N-like_N_sf"/>
</dbReference>
<dbReference type="GO" id="GO:0000328">
    <property type="term" value="C:fungal-type vacuole lumen"/>
    <property type="evidence" value="ECO:0007669"/>
    <property type="project" value="EnsemblFungi"/>
</dbReference>
<evidence type="ECO:0000259" key="14">
    <source>
        <dbReference type="Pfam" id="PF17900"/>
    </source>
</evidence>
<keyword evidence="6 9" id="KW-0862">Zinc</keyword>
<dbReference type="STRING" id="644223.C4R201"/>
<keyword evidence="5 11" id="KW-0378">Hydrolase</keyword>
<keyword evidence="16" id="KW-1185">Reference proteome</keyword>
<dbReference type="SUPFAM" id="SSF63737">
    <property type="entry name" value="Leukotriene A4 hydrolase N-terminal domain"/>
    <property type="match status" value="1"/>
</dbReference>
<evidence type="ECO:0000256" key="10">
    <source>
        <dbReference type="PIRSR" id="PIRSR634016-4"/>
    </source>
</evidence>
<dbReference type="GO" id="GO:0070006">
    <property type="term" value="F:metalloaminopeptidase activity"/>
    <property type="evidence" value="ECO:0007669"/>
    <property type="project" value="TreeGrafter"/>
</dbReference>
<dbReference type="Gene3D" id="1.25.50.20">
    <property type="match status" value="1"/>
</dbReference>
<dbReference type="InParanoid" id="C4R201"/>
<dbReference type="InterPro" id="IPR027268">
    <property type="entry name" value="Peptidase_M4/M1_CTD_sf"/>
</dbReference>
<dbReference type="InterPro" id="IPR050344">
    <property type="entry name" value="Peptidase_M1_aminopeptidases"/>
</dbReference>
<dbReference type="KEGG" id="ppa:PAS_chr2-2_0380"/>
<dbReference type="GeneID" id="8199091"/>
<dbReference type="Gene3D" id="1.10.390.10">
    <property type="entry name" value="Neutral Protease Domain 2"/>
    <property type="match status" value="1"/>
</dbReference>
<feature type="binding site" evidence="9">
    <location>
        <position position="365"/>
    </location>
    <ligand>
        <name>Zn(2+)</name>
        <dbReference type="ChEBI" id="CHEBI:29105"/>
        <note>catalytic</note>
    </ligand>
</feature>
<dbReference type="Gene3D" id="2.60.40.1910">
    <property type="match status" value="1"/>
</dbReference>
<dbReference type="GO" id="GO:0016020">
    <property type="term" value="C:membrane"/>
    <property type="evidence" value="ECO:0007669"/>
    <property type="project" value="TreeGrafter"/>
</dbReference>
<dbReference type="HOGENOM" id="CLU_003705_0_2_1"/>
<dbReference type="FunCoup" id="C4R201">
    <property type="interactions" value="1029"/>
</dbReference>
<dbReference type="InterPro" id="IPR001930">
    <property type="entry name" value="Peptidase_M1"/>
</dbReference>
<dbReference type="InterPro" id="IPR014782">
    <property type="entry name" value="Peptidase_M1_dom"/>
</dbReference>
<evidence type="ECO:0000256" key="6">
    <source>
        <dbReference type="ARBA" id="ARBA00022833"/>
    </source>
</evidence>
<dbReference type="PRINTS" id="PR00756">
    <property type="entry name" value="ALADIPTASE"/>
</dbReference>
<dbReference type="Pfam" id="PF11838">
    <property type="entry name" value="ERAP1_C"/>
    <property type="match status" value="1"/>
</dbReference>
<evidence type="ECO:0000256" key="7">
    <source>
        <dbReference type="ARBA" id="ARBA00023049"/>
    </source>
</evidence>
<evidence type="ECO:0000256" key="2">
    <source>
        <dbReference type="ARBA" id="ARBA00022438"/>
    </source>
</evidence>
<dbReference type="InterPro" id="IPR045357">
    <property type="entry name" value="Aminopeptidase_N-like_N"/>
</dbReference>
<dbReference type="Pfam" id="PF17900">
    <property type="entry name" value="Peptidase_M1_N"/>
    <property type="match status" value="1"/>
</dbReference>
<dbReference type="PANTHER" id="PTHR11533">
    <property type="entry name" value="PROTEASE M1 ZINC METALLOPROTEASE"/>
    <property type="match status" value="1"/>
</dbReference>
<dbReference type="GO" id="GO:0120113">
    <property type="term" value="P:cytoplasm to vacuole targeting by the NVT pathway"/>
    <property type="evidence" value="ECO:0007669"/>
    <property type="project" value="EnsemblFungi"/>
</dbReference>
<dbReference type="InterPro" id="IPR024571">
    <property type="entry name" value="ERAP1-like_C_dom"/>
</dbReference>
<gene>
    <name evidence="15" type="ordered locus">PAS_chr2-2_0380</name>
</gene>
<feature type="domain" description="Aminopeptidase N-like N-terminal" evidence="14">
    <location>
        <begin position="74"/>
        <end position="258"/>
    </location>
</feature>
<evidence type="ECO:0000256" key="8">
    <source>
        <dbReference type="PIRSR" id="PIRSR634016-1"/>
    </source>
</evidence>
<feature type="site" description="Transition state stabilizer" evidence="10">
    <location>
        <position position="451"/>
    </location>
</feature>
<dbReference type="Proteomes" id="UP000000314">
    <property type="component" value="Chromosome 2"/>
</dbReference>
<dbReference type="SMR" id="C4R201"/>
<proteinExistence type="inferred from homology"/>
<feature type="binding site" evidence="9">
    <location>
        <position position="369"/>
    </location>
    <ligand>
        <name>Zn(2+)</name>
        <dbReference type="ChEBI" id="CHEBI:29105"/>
        <note>catalytic</note>
    </ligand>
</feature>
<keyword evidence="4 9" id="KW-0479">Metal-binding</keyword>
<dbReference type="AlphaFoldDB" id="C4R201"/>
<dbReference type="Pfam" id="PF01433">
    <property type="entry name" value="Peptidase_M1"/>
    <property type="match status" value="1"/>
</dbReference>
<dbReference type="PANTHER" id="PTHR11533:SF174">
    <property type="entry name" value="PUROMYCIN-SENSITIVE AMINOPEPTIDASE-RELATED"/>
    <property type="match status" value="1"/>
</dbReference>
<evidence type="ECO:0000256" key="5">
    <source>
        <dbReference type="ARBA" id="ARBA00022801"/>
    </source>
</evidence>
<evidence type="ECO:0000256" key="1">
    <source>
        <dbReference type="ARBA" id="ARBA00010136"/>
    </source>
</evidence>
<dbReference type="FunFam" id="1.25.50.20:FF:000002">
    <property type="entry name" value="Aminopeptidase"/>
    <property type="match status" value="1"/>
</dbReference>
<feature type="domain" description="ERAP1-like C-terminal" evidence="13">
    <location>
        <begin position="582"/>
        <end position="897"/>
    </location>
</feature>
<dbReference type="Gene3D" id="2.60.40.1730">
    <property type="entry name" value="tricorn interacting facor f3 domain"/>
    <property type="match status" value="1"/>
</dbReference>
<dbReference type="GO" id="GO:0042277">
    <property type="term" value="F:peptide binding"/>
    <property type="evidence" value="ECO:0007669"/>
    <property type="project" value="TreeGrafter"/>
</dbReference>
<dbReference type="FunFam" id="2.60.40.1910:FF:000004">
    <property type="entry name" value="Aminopeptidase"/>
    <property type="match status" value="1"/>
</dbReference>
<dbReference type="MEROPS" id="M01.007"/>
<comment type="similarity">
    <text evidence="1 11">Belongs to the peptidase M1 family.</text>
</comment>
<feature type="domain" description="Peptidase M1 membrane alanine aminopeptidase" evidence="12">
    <location>
        <begin position="293"/>
        <end position="510"/>
    </location>
</feature>
<dbReference type="CDD" id="cd09601">
    <property type="entry name" value="M1_APN-Q_like"/>
    <property type="match status" value="1"/>
</dbReference>
<dbReference type="SUPFAM" id="SSF55486">
    <property type="entry name" value="Metalloproteases ('zincins'), catalytic domain"/>
    <property type="match status" value="1"/>
</dbReference>
<evidence type="ECO:0000256" key="4">
    <source>
        <dbReference type="ARBA" id="ARBA00022723"/>
    </source>
</evidence>
<dbReference type="EMBL" id="FN392320">
    <property type="protein sequence ID" value="CAY69525.1"/>
    <property type="molecule type" value="Genomic_DNA"/>
</dbReference>
<keyword evidence="2 11" id="KW-0031">Aminopeptidase</keyword>
<dbReference type="GO" id="GO:0006508">
    <property type="term" value="P:proteolysis"/>
    <property type="evidence" value="ECO:0007669"/>
    <property type="project" value="UniProtKB-KW"/>
</dbReference>
<organism evidence="15 16">
    <name type="scientific">Komagataella phaffii (strain GS115 / ATCC 20864)</name>
    <name type="common">Yeast</name>
    <name type="synonym">Pichia pastoris</name>
    <dbReference type="NCBI Taxonomy" id="644223"/>
    <lineage>
        <taxon>Eukaryota</taxon>
        <taxon>Fungi</taxon>
        <taxon>Dikarya</taxon>
        <taxon>Ascomycota</taxon>
        <taxon>Saccharomycotina</taxon>
        <taxon>Pichiomycetes</taxon>
        <taxon>Pichiales</taxon>
        <taxon>Pichiaceae</taxon>
        <taxon>Komagataella</taxon>
    </lineage>
</organism>
<evidence type="ECO:0000256" key="9">
    <source>
        <dbReference type="PIRSR" id="PIRSR634016-3"/>
    </source>
</evidence>
<dbReference type="RefSeq" id="XP_002491805.1">
    <property type="nucleotide sequence ID" value="XM_002491760.1"/>
</dbReference>
<dbReference type="OrthoDB" id="10031169at2759"/>
<dbReference type="GO" id="GO:0043171">
    <property type="term" value="P:peptide catabolic process"/>
    <property type="evidence" value="ECO:0007669"/>
    <property type="project" value="TreeGrafter"/>
</dbReference>
<evidence type="ECO:0000259" key="12">
    <source>
        <dbReference type="Pfam" id="PF01433"/>
    </source>
</evidence>
<dbReference type="eggNOG" id="KOG1046">
    <property type="taxonomic scope" value="Eukaryota"/>
</dbReference>
<keyword evidence="3 11" id="KW-0645">Protease</keyword>
<evidence type="ECO:0000256" key="3">
    <source>
        <dbReference type="ARBA" id="ARBA00022670"/>
    </source>
</evidence>
<accession>C4R201</accession>
<evidence type="ECO:0000259" key="13">
    <source>
        <dbReference type="Pfam" id="PF11838"/>
    </source>
</evidence>
<dbReference type="EC" id="3.4.11.-" evidence="11"/>
<dbReference type="InterPro" id="IPR034016">
    <property type="entry name" value="M1_APN-typ"/>
</dbReference>
<keyword evidence="7 11" id="KW-0482">Metalloprotease</keyword>
<dbReference type="OMA" id="MMEYVAI"/>
<dbReference type="FunFam" id="2.60.40.1730:FF:000002">
    <property type="entry name" value="Aminopeptidase"/>
    <property type="match status" value="1"/>
</dbReference>
<dbReference type="FunFam" id="1.10.390.10:FF:000001">
    <property type="entry name" value="Aminopeptidase"/>
    <property type="match status" value="1"/>
</dbReference>